<dbReference type="Pfam" id="PF02645">
    <property type="entry name" value="DegV"/>
    <property type="match status" value="1"/>
</dbReference>
<dbReference type="NCBIfam" id="TIGR00762">
    <property type="entry name" value="DegV"/>
    <property type="match status" value="1"/>
</dbReference>
<accession>G9WVJ1</accession>
<evidence type="ECO:0008006" key="4">
    <source>
        <dbReference type="Google" id="ProtNLM"/>
    </source>
</evidence>
<gene>
    <name evidence="2" type="ORF">HMPREF9624_00925</name>
</gene>
<reference evidence="2 3" key="1">
    <citation type="submission" date="2011-08" db="EMBL/GenBank/DDBJ databases">
        <title>The Genome Sequence of Oribacterium sp. ACB7.</title>
        <authorList>
            <consortium name="The Broad Institute Genome Sequencing Platform"/>
            <person name="Earl A."/>
            <person name="Ward D."/>
            <person name="Feldgarden M."/>
            <person name="Gevers D."/>
            <person name="Sizova M."/>
            <person name="Hazen A."/>
            <person name="Epstein S."/>
            <person name="Young S.K."/>
            <person name="Zeng Q."/>
            <person name="Gargeya S."/>
            <person name="Fitzgerald M."/>
            <person name="Haas B."/>
            <person name="Abouelleil A."/>
            <person name="Alvarado L."/>
            <person name="Arachchi H.M."/>
            <person name="Berlin A."/>
            <person name="Brown A."/>
            <person name="Chapman S.B."/>
            <person name="Chen Z."/>
            <person name="Dunbar C."/>
            <person name="Freedman E."/>
            <person name="Gearin G."/>
            <person name="Gellesch M."/>
            <person name="Goldberg J."/>
            <person name="Griggs A."/>
            <person name="Gujja S."/>
            <person name="Heiman D."/>
            <person name="Howarth C."/>
            <person name="Larson L."/>
            <person name="Lui A."/>
            <person name="MacDonald P.J.P."/>
            <person name="Montmayeur A."/>
            <person name="Murphy C."/>
            <person name="Neiman D."/>
            <person name="Pearson M."/>
            <person name="Priest M."/>
            <person name="Roberts A."/>
            <person name="Saif S."/>
            <person name="Shea T."/>
            <person name="Shenoy N."/>
            <person name="Sisk P."/>
            <person name="Stolte C."/>
            <person name="Sykes S."/>
            <person name="Wortman J."/>
            <person name="Nusbaum C."/>
            <person name="Birren B."/>
        </authorList>
    </citation>
    <scope>NUCLEOTIDE SEQUENCE [LARGE SCALE GENOMIC DNA]</scope>
    <source>
        <strain evidence="2 3">ACB7</strain>
    </source>
</reference>
<dbReference type="InterPro" id="IPR003797">
    <property type="entry name" value="DegV"/>
</dbReference>
<evidence type="ECO:0000256" key="1">
    <source>
        <dbReference type="ARBA" id="ARBA00023121"/>
    </source>
</evidence>
<proteinExistence type="predicted"/>
<dbReference type="Gene3D" id="3.30.1180.10">
    <property type="match status" value="1"/>
</dbReference>
<name>G9WVJ1_9FIRM</name>
<comment type="caution">
    <text evidence="2">The sequence shown here is derived from an EMBL/GenBank/DDBJ whole genome shotgun (WGS) entry which is preliminary data.</text>
</comment>
<dbReference type="Gene3D" id="3.40.50.10170">
    <property type="match status" value="1"/>
</dbReference>
<organism evidence="2 3">
    <name type="scientific">Oribacterium asaccharolyticum ACB7</name>
    <dbReference type="NCBI Taxonomy" id="796944"/>
    <lineage>
        <taxon>Bacteria</taxon>
        <taxon>Bacillati</taxon>
        <taxon>Bacillota</taxon>
        <taxon>Clostridia</taxon>
        <taxon>Lachnospirales</taxon>
        <taxon>Lachnospiraceae</taxon>
        <taxon>Oribacterium</taxon>
    </lineage>
</organism>
<dbReference type="PANTHER" id="PTHR33434">
    <property type="entry name" value="DEGV DOMAIN-CONTAINING PROTEIN DR_1986-RELATED"/>
    <property type="match status" value="1"/>
</dbReference>
<keyword evidence="3" id="KW-1185">Reference proteome</keyword>
<dbReference type="PANTHER" id="PTHR33434:SF2">
    <property type="entry name" value="FATTY ACID-BINDING PROTEIN TM_1468"/>
    <property type="match status" value="1"/>
</dbReference>
<dbReference type="GO" id="GO:0008289">
    <property type="term" value="F:lipid binding"/>
    <property type="evidence" value="ECO:0007669"/>
    <property type="project" value="UniProtKB-KW"/>
</dbReference>
<dbReference type="EMBL" id="AFZD01000017">
    <property type="protein sequence ID" value="EHL11592.1"/>
    <property type="molecule type" value="Genomic_DNA"/>
</dbReference>
<dbReference type="PATRIC" id="fig|796944.3.peg.1657"/>
<sequence length="295" mass="32832">MKIGICTDSGSGITPEEGKRLGITVVPMPFRMGEEEYFEDINMSREEFFKRLLSGESVSTSQPAMKSVLEAWDRLLEENEEVVHIPLSSGLSGSTQTAIMLSQDEPYLGRVYVPDSRGVSVTQRMHCVFAKMLGEKGYNGQQIRDILNRAPGENGIYIGVQNLSYLKRGGRITPVAAAIGTLLQIKPVLAINEGGKLDSYKKVRTERQVREAIMEGLHQTLSRLDDPEARQSYIAVAYTDNREQAENFKEQLMAEFPNRYDPEIVVNPLSLLISCHIGENGLGAAVIKRPKELLD</sequence>
<protein>
    <recommendedName>
        <fullName evidence="4">DegV family protein</fullName>
    </recommendedName>
</protein>
<keyword evidence="1" id="KW-0446">Lipid-binding</keyword>
<dbReference type="PROSITE" id="PS51482">
    <property type="entry name" value="DEGV"/>
    <property type="match status" value="1"/>
</dbReference>
<dbReference type="RefSeq" id="WP_009536748.1">
    <property type="nucleotide sequence ID" value="NZ_JH414504.1"/>
</dbReference>
<dbReference type="HOGENOM" id="CLU_048251_3_0_9"/>
<dbReference type="SUPFAM" id="SSF82549">
    <property type="entry name" value="DAK1/DegV-like"/>
    <property type="match status" value="1"/>
</dbReference>
<dbReference type="InterPro" id="IPR050270">
    <property type="entry name" value="DegV_domain_contain"/>
</dbReference>
<dbReference type="InterPro" id="IPR043168">
    <property type="entry name" value="DegV_C"/>
</dbReference>
<dbReference type="Proteomes" id="UP000003527">
    <property type="component" value="Unassembled WGS sequence"/>
</dbReference>
<evidence type="ECO:0000313" key="2">
    <source>
        <dbReference type="EMBL" id="EHL11592.1"/>
    </source>
</evidence>
<evidence type="ECO:0000313" key="3">
    <source>
        <dbReference type="Proteomes" id="UP000003527"/>
    </source>
</evidence>
<dbReference type="AlphaFoldDB" id="G9WVJ1"/>